<comment type="caution">
    <text evidence="2">The sequence shown here is derived from an EMBL/GenBank/DDBJ whole genome shotgun (WGS) entry which is preliminary data.</text>
</comment>
<evidence type="ECO:0008006" key="4">
    <source>
        <dbReference type="Google" id="ProtNLM"/>
    </source>
</evidence>
<evidence type="ECO:0000256" key="1">
    <source>
        <dbReference type="SAM" id="MobiDB-lite"/>
    </source>
</evidence>
<evidence type="ECO:0000313" key="2">
    <source>
        <dbReference type="EMBL" id="MDT0351217.1"/>
    </source>
</evidence>
<sequence length="323" mass="32370">MLALAACGAPDPFPDPVPAPADYSWDLPAGDTTSDGVDGEIYQALLRSCDDGETTLTQRWQASSGPREVLLFEAGVLACRGDIAGARALYDRAREEFGWTGLGPVQVSARCDLYKSVASVVEKAPRDRFPCPDGTAAAFQPGANGEIDNPLTPVDESALSDVGAPPPTDASARPVTDPAIPRPGGGGVVRSRVDGGGAVGGGAVSGGVVSGAARGGGGRSTDGSESTGATRNGTTRGSTPPSIRGPVGPPIGTVPSPGIVGPPPPPEPQPVPVPVPVPVDMDPAATDPPTNMNPAATKPPSNMDPAATEPPTNMNPATSKDNP</sequence>
<feature type="compositionally biased region" description="Polar residues" evidence="1">
    <location>
        <begin position="221"/>
        <end position="241"/>
    </location>
</feature>
<feature type="compositionally biased region" description="Low complexity" evidence="1">
    <location>
        <begin position="250"/>
        <end position="259"/>
    </location>
</feature>
<feature type="compositionally biased region" description="Polar residues" evidence="1">
    <location>
        <begin position="310"/>
        <end position="323"/>
    </location>
</feature>
<feature type="region of interest" description="Disordered" evidence="1">
    <location>
        <begin position="141"/>
        <end position="323"/>
    </location>
</feature>
<feature type="compositionally biased region" description="Gly residues" evidence="1">
    <location>
        <begin position="183"/>
        <end position="220"/>
    </location>
</feature>
<keyword evidence="3" id="KW-1185">Reference proteome</keyword>
<protein>
    <recommendedName>
        <fullName evidence="4">Tetratricopeptide repeat-containing protein</fullName>
    </recommendedName>
</protein>
<feature type="compositionally biased region" description="Pro residues" evidence="1">
    <location>
        <begin position="260"/>
        <end position="277"/>
    </location>
</feature>
<accession>A0ABU2NB86</accession>
<dbReference type="RefSeq" id="WP_311557415.1">
    <property type="nucleotide sequence ID" value="NZ_JAVREJ010000011.1"/>
</dbReference>
<organism evidence="2 3">
    <name type="scientific">Pseudonocardia charpentierae</name>
    <dbReference type="NCBI Taxonomy" id="3075545"/>
    <lineage>
        <taxon>Bacteria</taxon>
        <taxon>Bacillati</taxon>
        <taxon>Actinomycetota</taxon>
        <taxon>Actinomycetes</taxon>
        <taxon>Pseudonocardiales</taxon>
        <taxon>Pseudonocardiaceae</taxon>
        <taxon>Pseudonocardia</taxon>
    </lineage>
</organism>
<evidence type="ECO:0000313" key="3">
    <source>
        <dbReference type="Proteomes" id="UP001183202"/>
    </source>
</evidence>
<name>A0ABU2NB86_9PSEU</name>
<reference evidence="3" key="1">
    <citation type="submission" date="2023-07" db="EMBL/GenBank/DDBJ databases">
        <title>30 novel species of actinomycetes from the DSMZ collection.</title>
        <authorList>
            <person name="Nouioui I."/>
        </authorList>
    </citation>
    <scope>NUCLEOTIDE SEQUENCE [LARGE SCALE GENOMIC DNA]</scope>
    <source>
        <strain evidence="3">DSM 45834</strain>
    </source>
</reference>
<proteinExistence type="predicted"/>
<dbReference type="Proteomes" id="UP001183202">
    <property type="component" value="Unassembled WGS sequence"/>
</dbReference>
<gene>
    <name evidence="2" type="ORF">RM445_16935</name>
</gene>
<dbReference type="EMBL" id="JAVREJ010000011">
    <property type="protein sequence ID" value="MDT0351217.1"/>
    <property type="molecule type" value="Genomic_DNA"/>
</dbReference>